<feature type="active site" description="Charge relay system" evidence="2">
    <location>
        <position position="363"/>
    </location>
</feature>
<evidence type="ECO:0000256" key="1">
    <source>
        <dbReference type="ARBA" id="ARBA00010884"/>
    </source>
</evidence>
<keyword evidence="3" id="KW-0472">Membrane</keyword>
<dbReference type="InterPro" id="IPR029058">
    <property type="entry name" value="AB_hydrolase_fold"/>
</dbReference>
<feature type="active site" description="Charge relay system" evidence="2">
    <location>
        <position position="334"/>
    </location>
</feature>
<protein>
    <submittedName>
        <fullName evidence="6 7">Protein ABHD1-like</fullName>
    </submittedName>
</protein>
<evidence type="ECO:0000313" key="5">
    <source>
        <dbReference type="Proteomes" id="UP000694846"/>
    </source>
</evidence>
<dbReference type="InterPro" id="IPR000073">
    <property type="entry name" value="AB_hydrolase_1"/>
</dbReference>
<organism evidence="5 6">
    <name type="scientific">Sipha flava</name>
    <name type="common">yellow sugarcane aphid</name>
    <dbReference type="NCBI Taxonomy" id="143950"/>
    <lineage>
        <taxon>Eukaryota</taxon>
        <taxon>Metazoa</taxon>
        <taxon>Ecdysozoa</taxon>
        <taxon>Arthropoda</taxon>
        <taxon>Hexapoda</taxon>
        <taxon>Insecta</taxon>
        <taxon>Pterygota</taxon>
        <taxon>Neoptera</taxon>
        <taxon>Paraneoptera</taxon>
        <taxon>Hemiptera</taxon>
        <taxon>Sternorrhyncha</taxon>
        <taxon>Aphidomorpha</taxon>
        <taxon>Aphidoidea</taxon>
        <taxon>Aphididae</taxon>
        <taxon>Sipha</taxon>
    </lineage>
</organism>
<feature type="domain" description="AB hydrolase-1" evidence="4">
    <location>
        <begin position="124"/>
        <end position="369"/>
    </location>
</feature>
<dbReference type="PANTHER" id="PTHR10794">
    <property type="entry name" value="ABHYDROLASE DOMAIN-CONTAINING PROTEIN"/>
    <property type="match status" value="1"/>
</dbReference>
<comment type="similarity">
    <text evidence="1">Belongs to the AB hydrolase superfamily. AB hydrolase 4 family.</text>
</comment>
<dbReference type="OrthoDB" id="247542at2759"/>
<feature type="active site" description="Charge relay system" evidence="2">
    <location>
        <position position="203"/>
    </location>
</feature>
<sequence>MDILFSSIAKFSSLPASSVIGVTAAIGFVNYYFLYVVKVPKIHCKEGSFKNFIRQNVPVATTKYWPTMWCFEARFQSVLASLIRSFVVPKAPYNREIFQLTDGGEVALDWLEPTKHFNDMNDITILFLPGLTGDSKCEYVRATSLTVQKSGFRVVVFNYRGIGGIELKTPRTYSANNIDDLTEVIIHIKKKYPNTILGGIGVSMGGLLLGSFLQSNEQHTHKHFSAVMLLSVPWDLLATTRNIEKPFLNRCLCSYLAKCLCNLIKNSSNMLNSSSHKWNYNEVIKSKTIREFDANYTIKLFEHESVEEYYKKASLHDKLDLIQVPCLCLSAADDPFCLESDLPLKSADNIENLAILVTARGGHIGFLEGFWPFSNHNEFMFRLIDQYFSSIFKNQIYKQFTK</sequence>
<dbReference type="GO" id="GO:0047372">
    <property type="term" value="F:monoacylglycerol lipase activity"/>
    <property type="evidence" value="ECO:0007669"/>
    <property type="project" value="TreeGrafter"/>
</dbReference>
<evidence type="ECO:0000256" key="3">
    <source>
        <dbReference type="SAM" id="Phobius"/>
    </source>
</evidence>
<name>A0A8B8FWX1_9HEMI</name>
<dbReference type="AlphaFoldDB" id="A0A8B8FWX1"/>
<evidence type="ECO:0000313" key="6">
    <source>
        <dbReference type="RefSeq" id="XP_025414841.1"/>
    </source>
</evidence>
<evidence type="ECO:0000313" key="7">
    <source>
        <dbReference type="RefSeq" id="XP_025414842.1"/>
    </source>
</evidence>
<dbReference type="RefSeq" id="XP_025414841.1">
    <property type="nucleotide sequence ID" value="XM_025559056.1"/>
</dbReference>
<dbReference type="Pfam" id="PF00561">
    <property type="entry name" value="Abhydrolase_1"/>
    <property type="match status" value="1"/>
</dbReference>
<dbReference type="GO" id="GO:0051793">
    <property type="term" value="P:medium-chain fatty acid catabolic process"/>
    <property type="evidence" value="ECO:0007669"/>
    <property type="project" value="TreeGrafter"/>
</dbReference>
<keyword evidence="3" id="KW-1133">Transmembrane helix</keyword>
<dbReference type="RefSeq" id="XP_025414842.1">
    <property type="nucleotide sequence ID" value="XM_025559057.1"/>
</dbReference>
<dbReference type="GO" id="GO:0008126">
    <property type="term" value="F:acetylesterase activity"/>
    <property type="evidence" value="ECO:0007669"/>
    <property type="project" value="TreeGrafter"/>
</dbReference>
<dbReference type="GO" id="GO:0051792">
    <property type="term" value="P:medium-chain fatty acid biosynthetic process"/>
    <property type="evidence" value="ECO:0007669"/>
    <property type="project" value="TreeGrafter"/>
</dbReference>
<dbReference type="Proteomes" id="UP000694846">
    <property type="component" value="Unplaced"/>
</dbReference>
<accession>A0A8B8FWX1</accession>
<evidence type="ECO:0000259" key="4">
    <source>
        <dbReference type="Pfam" id="PF00561"/>
    </source>
</evidence>
<feature type="transmembrane region" description="Helical" evidence="3">
    <location>
        <begin position="195"/>
        <end position="213"/>
    </location>
</feature>
<dbReference type="PIRSF" id="PIRSF005211">
    <property type="entry name" value="Ab_hydro_YheT"/>
    <property type="match status" value="1"/>
</dbReference>
<keyword evidence="5" id="KW-1185">Reference proteome</keyword>
<feature type="transmembrane region" description="Helical" evidence="3">
    <location>
        <begin position="14"/>
        <end position="35"/>
    </location>
</feature>
<reference evidence="6 7" key="1">
    <citation type="submission" date="2025-04" db="UniProtKB">
        <authorList>
            <consortium name="RefSeq"/>
        </authorList>
    </citation>
    <scope>IDENTIFICATION</scope>
    <source>
        <tissue evidence="6 7">Whole body</tissue>
    </source>
</reference>
<keyword evidence="3" id="KW-0812">Transmembrane</keyword>
<dbReference type="PANTHER" id="PTHR10794:SF63">
    <property type="entry name" value="ALPHA_BETA HYDROLASE 1, ISOFORM A"/>
    <property type="match status" value="1"/>
</dbReference>
<dbReference type="InterPro" id="IPR012020">
    <property type="entry name" value="ABHD4"/>
</dbReference>
<dbReference type="GeneID" id="112686663"/>
<gene>
    <name evidence="6 7" type="primary">LOC112686663</name>
</gene>
<dbReference type="Gene3D" id="3.40.50.1820">
    <property type="entry name" value="alpha/beta hydrolase"/>
    <property type="match status" value="1"/>
</dbReference>
<dbReference type="InterPro" id="IPR050960">
    <property type="entry name" value="AB_hydrolase_4_sf"/>
</dbReference>
<proteinExistence type="inferred from homology"/>
<evidence type="ECO:0000256" key="2">
    <source>
        <dbReference type="PIRSR" id="PIRSR005211-1"/>
    </source>
</evidence>
<dbReference type="SUPFAM" id="SSF53474">
    <property type="entry name" value="alpha/beta-Hydrolases"/>
    <property type="match status" value="1"/>
</dbReference>